<dbReference type="RefSeq" id="WP_136897199.1">
    <property type="nucleotide sequence ID" value="NZ_SWJE01000012.1"/>
</dbReference>
<dbReference type="Proteomes" id="UP000305539">
    <property type="component" value="Unassembled WGS sequence"/>
</dbReference>
<dbReference type="AlphaFoldDB" id="A0A4U1HWH1"/>
<protein>
    <submittedName>
        <fullName evidence="2">Uncharacterized protein</fullName>
    </submittedName>
</protein>
<proteinExistence type="predicted"/>
<dbReference type="EMBL" id="SWJE01000012">
    <property type="protein sequence ID" value="TKC85982.1"/>
    <property type="molecule type" value="Genomic_DNA"/>
</dbReference>
<feature type="compositionally biased region" description="Low complexity" evidence="1">
    <location>
        <begin position="118"/>
        <end position="134"/>
    </location>
</feature>
<name>A0A4U1HWH1_9BURK</name>
<evidence type="ECO:0000256" key="1">
    <source>
        <dbReference type="SAM" id="MobiDB-lite"/>
    </source>
</evidence>
<sequence>MQASPLNSSPPANLSVEPQSEPAIQEERRRSPSPAPEPVLPRAPRRQLAGDSTPSSRRRLLSPIAFGKPDETSAIQMAMLGAANSAGVTALPEHAEVRPKDPKTEARYLKSMEAAEQAKPAPTYAATRPAPGAPWSDKQVEAAWKLVSAKQTALKEEQARGPSVERAAQIQRCLAVDLALLAPGTALQLAPVEDIDTKYKHFRAACQGTDLTFKDGGETETEANGTLNVLLRAITEGNVFPPDARVDGRHPYELLGTLSRLSAPDNEMATETLHHLLQECSPKARADLGAVALMDMEQQVSRSWQDYALWAFSTGLAGAVGSAADKQEVSVRKNLGLKPGEAASSAWDKFVLAAADATTSGDSEVGDGLIVNRMDNLAHHEGIGFKWEDLPQMAKSWLLGTITALPSSALTYANLHKAATVALGLPANLIAAVGSAAPLPMALQKRNDLSRAVTVELIGDGLMTPMHKDEIGRLADASERISTSGQIMQKGGAWTLLGGLATWLVQSGKSSQGEALAVTQRLLLNPMEAHSMIGGGLLAEYASFLGTKRRSEKSADMTSLVLNNALEGKETTIADIIDVHEPSFERLFQGVGRGVSTGVNALVNAGEKGVRASANAAARTVGYSVKPPMRNRIDYDKAGPGRNPGGTHLQASISRLEQGGDAMGTAAIPMENLDRRSAADVDLERGDLDFGSPMAVRRSR</sequence>
<evidence type="ECO:0000313" key="3">
    <source>
        <dbReference type="Proteomes" id="UP000305539"/>
    </source>
</evidence>
<feature type="compositionally biased region" description="Low complexity" evidence="1">
    <location>
        <begin position="1"/>
        <end position="15"/>
    </location>
</feature>
<feature type="region of interest" description="Disordered" evidence="1">
    <location>
        <begin position="115"/>
        <end position="137"/>
    </location>
</feature>
<evidence type="ECO:0000313" key="2">
    <source>
        <dbReference type="EMBL" id="TKC85982.1"/>
    </source>
</evidence>
<accession>A0A4U1HWH1</accession>
<keyword evidence="3" id="KW-1185">Reference proteome</keyword>
<organism evidence="2 3">
    <name type="scientific">Trinickia terrae</name>
    <dbReference type="NCBI Taxonomy" id="2571161"/>
    <lineage>
        <taxon>Bacteria</taxon>
        <taxon>Pseudomonadati</taxon>
        <taxon>Pseudomonadota</taxon>
        <taxon>Betaproteobacteria</taxon>
        <taxon>Burkholderiales</taxon>
        <taxon>Burkholderiaceae</taxon>
        <taxon>Trinickia</taxon>
    </lineage>
</organism>
<feature type="region of interest" description="Disordered" evidence="1">
    <location>
        <begin position="1"/>
        <end position="67"/>
    </location>
</feature>
<comment type="caution">
    <text evidence="2">The sequence shown here is derived from an EMBL/GenBank/DDBJ whole genome shotgun (WGS) entry which is preliminary data.</text>
</comment>
<gene>
    <name evidence="2" type="ORF">FAZ69_21970</name>
</gene>
<reference evidence="2 3" key="1">
    <citation type="submission" date="2019-04" db="EMBL/GenBank/DDBJ databases">
        <title>Trinickia sp. 7GSK02, isolated from subtropical forest soil.</title>
        <authorList>
            <person name="Gao Z.-H."/>
            <person name="Qiu L.-H."/>
        </authorList>
    </citation>
    <scope>NUCLEOTIDE SEQUENCE [LARGE SCALE GENOMIC DNA]</scope>
    <source>
        <strain evidence="2 3">7GSK02</strain>
    </source>
</reference>